<feature type="signal peptide" evidence="1">
    <location>
        <begin position="1"/>
        <end position="22"/>
    </location>
</feature>
<dbReference type="Gene3D" id="3.10.450.360">
    <property type="match status" value="1"/>
</dbReference>
<gene>
    <name evidence="2" type="ORF">ACFSSE_03535</name>
</gene>
<accession>A0ABW5TPB5</accession>
<feature type="chain" id="PRO_5045262011" description="Beta-lactamase-inhibitor-like PepSY-like domain-containing protein" evidence="1">
    <location>
        <begin position="23"/>
        <end position="163"/>
    </location>
</feature>
<evidence type="ECO:0008006" key="4">
    <source>
        <dbReference type="Google" id="ProtNLM"/>
    </source>
</evidence>
<reference evidence="3" key="1">
    <citation type="journal article" date="2019" name="Int. J. Syst. Evol. Microbiol.">
        <title>The Global Catalogue of Microorganisms (GCM) 10K type strain sequencing project: providing services to taxonomists for standard genome sequencing and annotation.</title>
        <authorList>
            <consortium name="The Broad Institute Genomics Platform"/>
            <consortium name="The Broad Institute Genome Sequencing Center for Infectious Disease"/>
            <person name="Wu L."/>
            <person name="Ma J."/>
        </authorList>
    </citation>
    <scope>NUCLEOTIDE SEQUENCE [LARGE SCALE GENOMIC DNA]</scope>
    <source>
        <strain evidence="3">KCTC 42456</strain>
    </source>
</reference>
<dbReference type="RefSeq" id="WP_379044517.1">
    <property type="nucleotide sequence ID" value="NZ_JBHSKW010000042.1"/>
</dbReference>
<sequence length="163" mass="18822">MRNLIIYSLFVLALANPIVSKANNLLIKDDAIENISSNVLQHFGYTFYRAKDVKWSINETYQKATFTLNDKVTYAIYDLNNTFLVATQVATIDELPEKSKISLEKDYSNYKTVHILKIVARPTNYELEDDTNNYWIEMTSSTESLVAVTRPKSELNIVRKEKK</sequence>
<evidence type="ECO:0000313" key="2">
    <source>
        <dbReference type="EMBL" id="MFD2730764.1"/>
    </source>
</evidence>
<keyword evidence="3" id="KW-1185">Reference proteome</keyword>
<evidence type="ECO:0000313" key="3">
    <source>
        <dbReference type="Proteomes" id="UP001597546"/>
    </source>
</evidence>
<comment type="caution">
    <text evidence="2">The sequence shown here is derived from an EMBL/GenBank/DDBJ whole genome shotgun (WGS) entry which is preliminary data.</text>
</comment>
<dbReference type="Proteomes" id="UP001597546">
    <property type="component" value="Unassembled WGS sequence"/>
</dbReference>
<organism evidence="2 3">
    <name type="scientific">Pedobacter alpinus</name>
    <dbReference type="NCBI Taxonomy" id="1590643"/>
    <lineage>
        <taxon>Bacteria</taxon>
        <taxon>Pseudomonadati</taxon>
        <taxon>Bacteroidota</taxon>
        <taxon>Sphingobacteriia</taxon>
        <taxon>Sphingobacteriales</taxon>
        <taxon>Sphingobacteriaceae</taxon>
        <taxon>Pedobacter</taxon>
    </lineage>
</organism>
<dbReference type="EMBL" id="JBHULV010000008">
    <property type="protein sequence ID" value="MFD2730764.1"/>
    <property type="molecule type" value="Genomic_DNA"/>
</dbReference>
<protein>
    <recommendedName>
        <fullName evidence="4">Beta-lactamase-inhibitor-like PepSY-like domain-containing protein</fullName>
    </recommendedName>
</protein>
<keyword evidence="1" id="KW-0732">Signal</keyword>
<proteinExistence type="predicted"/>
<name>A0ABW5TPB5_9SPHI</name>
<evidence type="ECO:0000256" key="1">
    <source>
        <dbReference type="SAM" id="SignalP"/>
    </source>
</evidence>